<dbReference type="Proteomes" id="UP001206788">
    <property type="component" value="Unassembled WGS sequence"/>
</dbReference>
<comment type="caution">
    <text evidence="4">The sequence shown here is derived from an EMBL/GenBank/DDBJ whole genome shotgun (WGS) entry which is preliminary data.</text>
</comment>
<accession>A0ABT2G4C4</accession>
<sequence length="1080" mass="121047">MRNALKASFWFLLIVLLGNQAWSQERYFKFPVIESGIYQLSSSQLAELGFNDFSEIAFFGNPGRLQQKLDSSQLEWKEIPSMETESGLVVFLTDPNPINSAVGSVEYLHHYYSDTLFYLIGKKENPKRIFPLPSPEDIPNQNQLLYQWIAVKGEENNILNSGRVWYSKPVGPGAIQSIPIRKSTESSASWKIQGNVMAQSLQPSQISLIENGNVIISAQLSPIPNSTYGIKGTEAFLQGTFEPSTKEVNTLEIGFESGDPNGNGYFEHLLVGIPFEPENLEPGIYFTEDESPFSTNCSNCQVWDVSDFFNPKAFETQSSISAKKIILFEENSIQPIQEIKSLENTLISNVNWSELLIITDDIFLSEAQKLSTHKLSQGILADVVTIEDIYNQFGYGNRDIVAIRNFLAWHFHEGESLKNVLFLGKGTFDYKGKLGGRPSIVPTYSSRNSLNPLATFSSDDFFGLLEFGQGDWEESQEGDETLSIGIGRLPVINRREAEIVINKIIDYESKPSFGRWKRNFSLFADDGDNNIHLRDAESHSTFLKENANSYFQEKLYLDRFEQISENQSQRSPEANESLLQTLEDGTLFLNFIGHGNETTLTAEEVFRVEDISNWPNFENLPLWVTATCEFGRHDSPFIRSSAEELLIAEGKGAIGLLTTGRPVFSSVNFRLNQAFIQEVFKKVDGKAQDLGSIYKNSKNGSLNGPLNRNFSLLGDPSMKLDYPDFEVKITEWKDESGKNLTSLPSLTEITYVGEIVDLQSGNRVSDFNGSFEIELRDKEVKIKTLGDESSPVEFPDEINMLFRGSGKVVNGIFEGKFRLPEGLSTDLNEGRLRFYAVDSTLSQDASGGQKALLGGENTAKPDDDEGPEIKVIIENQSITPFIFPKNQLEASFEFFDLTGIDVSGLIPENDLSIRINGGDEQVLNQRYISLDGSYQRGKVNYTLKGLQEGINTLEIKAADLLGNISTVSVQIEVRGSDQMQILNHVVFPNPANQQSTFKVSHNRPGENLVIALEVYDMRGNILFSESERWVKVDAELEAFSWIFLQSQSKIPAKGTYIYKLTLQSEKDNSFDSISGKLIIE</sequence>
<dbReference type="SUPFAM" id="SSF52129">
    <property type="entry name" value="Caspase-like"/>
    <property type="match status" value="1"/>
</dbReference>
<dbReference type="CDD" id="cd02258">
    <property type="entry name" value="Peptidase_C25_N"/>
    <property type="match status" value="1"/>
</dbReference>
<feature type="domain" description="Gingipain" evidence="3">
    <location>
        <begin position="356"/>
        <end position="720"/>
    </location>
</feature>
<dbReference type="InterPro" id="IPR001769">
    <property type="entry name" value="Gingipain"/>
</dbReference>
<evidence type="ECO:0000313" key="4">
    <source>
        <dbReference type="EMBL" id="MCS5490113.1"/>
    </source>
</evidence>
<feature type="region of interest" description="Disordered" evidence="2">
    <location>
        <begin position="845"/>
        <end position="866"/>
    </location>
</feature>
<keyword evidence="5" id="KW-1185">Reference proteome</keyword>
<organism evidence="4 5">
    <name type="scientific">Algoriphagus limi</name>
    <dbReference type="NCBI Taxonomy" id="2975273"/>
    <lineage>
        <taxon>Bacteria</taxon>
        <taxon>Pseudomonadati</taxon>
        <taxon>Bacteroidota</taxon>
        <taxon>Cytophagia</taxon>
        <taxon>Cytophagales</taxon>
        <taxon>Cyclobacteriaceae</taxon>
        <taxon>Algoriphagus</taxon>
    </lineage>
</organism>
<dbReference type="NCBIfam" id="NF033707">
    <property type="entry name" value="T9SS_sortase"/>
    <property type="match status" value="1"/>
</dbReference>
<proteinExistence type="predicted"/>
<evidence type="ECO:0000256" key="1">
    <source>
        <dbReference type="ARBA" id="ARBA00022729"/>
    </source>
</evidence>
<evidence type="ECO:0000259" key="3">
    <source>
        <dbReference type="Pfam" id="PF01364"/>
    </source>
</evidence>
<dbReference type="EMBL" id="JANWGH010000001">
    <property type="protein sequence ID" value="MCS5490113.1"/>
    <property type="molecule type" value="Genomic_DNA"/>
</dbReference>
<gene>
    <name evidence="4" type="primary">porU</name>
    <name evidence="4" type="ORF">NY014_06715</name>
</gene>
<evidence type="ECO:0000313" key="5">
    <source>
        <dbReference type="Proteomes" id="UP001206788"/>
    </source>
</evidence>
<dbReference type="RefSeq" id="WP_259413788.1">
    <property type="nucleotide sequence ID" value="NZ_JANWGH010000001.1"/>
</dbReference>
<keyword evidence="1" id="KW-0732">Signal</keyword>
<protein>
    <submittedName>
        <fullName evidence="4">Type IX secretion system sortase PorU</fullName>
    </submittedName>
</protein>
<dbReference type="Gene3D" id="3.40.50.1460">
    <property type="match status" value="1"/>
</dbReference>
<dbReference type="Pfam" id="PF01364">
    <property type="entry name" value="Peptidase_C25"/>
    <property type="match status" value="1"/>
</dbReference>
<name>A0ABT2G4C4_9BACT</name>
<evidence type="ECO:0000256" key="2">
    <source>
        <dbReference type="SAM" id="MobiDB-lite"/>
    </source>
</evidence>
<dbReference type="Gene3D" id="3.40.50.10390">
    <property type="entry name" value="Gingipain r, domain 1"/>
    <property type="match status" value="1"/>
</dbReference>
<dbReference type="InterPro" id="IPR029030">
    <property type="entry name" value="Caspase-like_dom_sf"/>
</dbReference>
<dbReference type="InterPro" id="IPR029031">
    <property type="entry name" value="Gingipain_N_sf"/>
</dbReference>
<reference evidence="4 5" key="1">
    <citation type="submission" date="2022-08" db="EMBL/GenBank/DDBJ databases">
        <title>Algoriphagus sp. CAU 1643 isolated from mud.</title>
        <authorList>
            <person name="Kim W."/>
        </authorList>
    </citation>
    <scope>NUCLEOTIDE SEQUENCE [LARGE SCALE GENOMIC DNA]</scope>
    <source>
        <strain evidence="4 5">CAU 1643</strain>
    </source>
</reference>